<dbReference type="AlphaFoldDB" id="R7V3R4"/>
<comment type="caution">
    <text evidence="3">Lacks conserved residue(s) required for the propagation of feature annotation.</text>
</comment>
<proteinExistence type="predicted"/>
<reference evidence="7" key="1">
    <citation type="submission" date="2012-12" db="EMBL/GenBank/DDBJ databases">
        <authorList>
            <person name="Hellsten U."/>
            <person name="Grimwood J."/>
            <person name="Chapman J.A."/>
            <person name="Shapiro H."/>
            <person name="Aerts A."/>
            <person name="Otillar R.P."/>
            <person name="Terry A.Y."/>
            <person name="Boore J.L."/>
            <person name="Simakov O."/>
            <person name="Marletaz F."/>
            <person name="Cho S.-J."/>
            <person name="Edsinger-Gonzales E."/>
            <person name="Havlak P."/>
            <person name="Kuo D.-H."/>
            <person name="Larsson T."/>
            <person name="Lv J."/>
            <person name="Arendt D."/>
            <person name="Savage R."/>
            <person name="Osoegawa K."/>
            <person name="de Jong P."/>
            <person name="Lindberg D.R."/>
            <person name="Seaver E.C."/>
            <person name="Weisblat D.A."/>
            <person name="Putnam N.H."/>
            <person name="Grigoriev I.V."/>
            <person name="Rokhsar D.S."/>
        </authorList>
    </citation>
    <scope>NUCLEOTIDE SEQUENCE</scope>
    <source>
        <strain evidence="7">I ESC-2004</strain>
    </source>
</reference>
<name>R7V3R4_CAPTE</name>
<evidence type="ECO:0000256" key="2">
    <source>
        <dbReference type="ARBA" id="ARBA00023157"/>
    </source>
</evidence>
<dbReference type="Proteomes" id="UP000014760">
    <property type="component" value="Unassembled WGS sequence"/>
</dbReference>
<evidence type="ECO:0000256" key="1">
    <source>
        <dbReference type="ARBA" id="ARBA00022572"/>
    </source>
</evidence>
<dbReference type="Gene3D" id="2.40.20.10">
    <property type="entry name" value="Plasminogen Kringle 4"/>
    <property type="match status" value="2"/>
</dbReference>
<feature type="domain" description="Kringle" evidence="4">
    <location>
        <begin position="53"/>
        <end position="125"/>
    </location>
</feature>
<dbReference type="InterPro" id="IPR050759">
    <property type="entry name" value="Serine_protease_kringle"/>
</dbReference>
<evidence type="ECO:0000313" key="7">
    <source>
        <dbReference type="Proteomes" id="UP000014760"/>
    </source>
</evidence>
<dbReference type="OrthoDB" id="5917794at2759"/>
<keyword evidence="2" id="KW-1015">Disulfide bond</keyword>
<evidence type="ECO:0000256" key="3">
    <source>
        <dbReference type="PROSITE-ProRule" id="PRU00121"/>
    </source>
</evidence>
<dbReference type="InterPro" id="IPR000001">
    <property type="entry name" value="Kringle"/>
</dbReference>
<organism evidence="5">
    <name type="scientific">Capitella teleta</name>
    <name type="common">Polychaete worm</name>
    <dbReference type="NCBI Taxonomy" id="283909"/>
    <lineage>
        <taxon>Eukaryota</taxon>
        <taxon>Metazoa</taxon>
        <taxon>Spiralia</taxon>
        <taxon>Lophotrochozoa</taxon>
        <taxon>Annelida</taxon>
        <taxon>Polychaeta</taxon>
        <taxon>Sedentaria</taxon>
        <taxon>Scolecida</taxon>
        <taxon>Capitellidae</taxon>
        <taxon>Capitella</taxon>
    </lineage>
</organism>
<feature type="non-terminal residue" evidence="5">
    <location>
        <position position="1"/>
    </location>
</feature>
<dbReference type="SUPFAM" id="SSF57440">
    <property type="entry name" value="Kringle-like"/>
    <property type="match status" value="2"/>
</dbReference>
<accession>R7V3R4</accession>
<dbReference type="EMBL" id="KB295432">
    <property type="protein sequence ID" value="ELU13164.1"/>
    <property type="molecule type" value="Genomic_DNA"/>
</dbReference>
<dbReference type="Pfam" id="PF00051">
    <property type="entry name" value="Kringle"/>
    <property type="match status" value="1"/>
</dbReference>
<evidence type="ECO:0000313" key="5">
    <source>
        <dbReference type="EMBL" id="ELU13164.1"/>
    </source>
</evidence>
<evidence type="ECO:0000313" key="6">
    <source>
        <dbReference type="EnsemblMetazoa" id="CapteP32699"/>
    </source>
</evidence>
<sequence length="125" mass="14043">LGPWCYTTDPIVRWEYCFVLYCSPCDRKTLNEASLACLSFFNDTVGCKTDLIGESYDGKMQSTPEGLICQRLDSQHPHTHGFVTWTSHGGITQNENFFRNPGKAGSVNSIGPLCFTMDQDTPFEF</sequence>
<keyword evidence="7" id="KW-1185">Reference proteome</keyword>
<gene>
    <name evidence="5" type="ORF">CAPTEDRAFT_32699</name>
</gene>
<keyword evidence="1 3" id="KW-0420">Kringle</keyword>
<dbReference type="GO" id="GO:0005615">
    <property type="term" value="C:extracellular space"/>
    <property type="evidence" value="ECO:0007669"/>
    <property type="project" value="TreeGrafter"/>
</dbReference>
<dbReference type="InterPro" id="IPR013806">
    <property type="entry name" value="Kringle-like"/>
</dbReference>
<dbReference type="GO" id="GO:0005102">
    <property type="term" value="F:signaling receptor binding"/>
    <property type="evidence" value="ECO:0007669"/>
    <property type="project" value="TreeGrafter"/>
</dbReference>
<reference evidence="5 7" key="2">
    <citation type="journal article" date="2013" name="Nature">
        <title>Insights into bilaterian evolution from three spiralian genomes.</title>
        <authorList>
            <person name="Simakov O."/>
            <person name="Marletaz F."/>
            <person name="Cho S.J."/>
            <person name="Edsinger-Gonzales E."/>
            <person name="Havlak P."/>
            <person name="Hellsten U."/>
            <person name="Kuo D.H."/>
            <person name="Larsson T."/>
            <person name="Lv J."/>
            <person name="Arendt D."/>
            <person name="Savage R."/>
            <person name="Osoegawa K."/>
            <person name="de Jong P."/>
            <person name="Grimwood J."/>
            <person name="Chapman J.A."/>
            <person name="Shapiro H."/>
            <person name="Aerts A."/>
            <person name="Otillar R.P."/>
            <person name="Terry A.Y."/>
            <person name="Boore J.L."/>
            <person name="Grigoriev I.V."/>
            <person name="Lindberg D.R."/>
            <person name="Seaver E.C."/>
            <person name="Weisblat D.A."/>
            <person name="Putnam N.H."/>
            <person name="Rokhsar D.S."/>
        </authorList>
    </citation>
    <scope>NUCLEOTIDE SEQUENCE</scope>
    <source>
        <strain evidence="5 7">I ESC-2004</strain>
    </source>
</reference>
<dbReference type="STRING" id="283909.R7V3R4"/>
<feature type="domain" description="Kringle" evidence="4">
    <location>
        <begin position="1"/>
        <end position="22"/>
    </location>
</feature>
<dbReference type="EMBL" id="AMQN01019192">
    <property type="status" value="NOT_ANNOTATED_CDS"/>
    <property type="molecule type" value="Genomic_DNA"/>
</dbReference>
<dbReference type="EnsemblMetazoa" id="CapteT32699">
    <property type="protein sequence ID" value="CapteP32699"/>
    <property type="gene ID" value="CapteG32699"/>
</dbReference>
<dbReference type="SMART" id="SM00130">
    <property type="entry name" value="KR"/>
    <property type="match status" value="1"/>
</dbReference>
<dbReference type="HOGENOM" id="CLU_2160817_0_0_1"/>
<reference evidence="6" key="3">
    <citation type="submission" date="2015-06" db="UniProtKB">
        <authorList>
            <consortium name="EnsemblMetazoa"/>
        </authorList>
    </citation>
    <scope>IDENTIFICATION</scope>
</reference>
<dbReference type="PROSITE" id="PS50070">
    <property type="entry name" value="KRINGLE_2"/>
    <property type="match status" value="2"/>
</dbReference>
<dbReference type="PANTHER" id="PTHR24261">
    <property type="entry name" value="PLASMINOGEN-RELATED"/>
    <property type="match status" value="1"/>
</dbReference>
<evidence type="ECO:0000259" key="4">
    <source>
        <dbReference type="PROSITE" id="PS50070"/>
    </source>
</evidence>
<dbReference type="PANTHER" id="PTHR24261:SF7">
    <property type="entry name" value="KRINGLE DOMAIN-CONTAINING PROTEIN"/>
    <property type="match status" value="1"/>
</dbReference>
<protein>
    <recommendedName>
        <fullName evidence="4">Kringle domain-containing protein</fullName>
    </recommendedName>
</protein>
<feature type="non-terminal residue" evidence="5">
    <location>
        <position position="125"/>
    </location>
</feature>
<dbReference type="GO" id="GO:0004175">
    <property type="term" value="F:endopeptidase activity"/>
    <property type="evidence" value="ECO:0007669"/>
    <property type="project" value="TreeGrafter"/>
</dbReference>
<dbReference type="InterPro" id="IPR038178">
    <property type="entry name" value="Kringle_sf"/>
</dbReference>